<dbReference type="CDD" id="cd23797">
    <property type="entry name" value="UBCc_UBE2H"/>
    <property type="match status" value="1"/>
</dbReference>
<evidence type="ECO:0000256" key="3">
    <source>
        <dbReference type="ARBA" id="ARBA00022786"/>
    </source>
</evidence>
<dbReference type="InterPro" id="IPR023313">
    <property type="entry name" value="UBQ-conjugating_AS"/>
</dbReference>
<keyword evidence="2 15" id="KW-0547">Nucleotide-binding</keyword>
<sequence length="230" mass="25353">MPLFQENPLRSAVVATAAVALGHFVTRFLVSPGASQLLQTSVAIVAIGALVGMIVMHHRQEGQLLTHEQEEYILIGGLALTWVAVVIAWRSLSGAPFAGGVWKIHVELPDQYPYKSPSIGFMNKIFHPNIDELSGSVCLDVINTTWSPMFDMINIFEVFLPQLLRYPNPNDPLNGEAAALLMRHPKEYEAKVREYVQRYATKEAADAAGGKDDDDEDEEMSDIGSISDDD</sequence>
<evidence type="ECO:0000313" key="20">
    <source>
        <dbReference type="Proteomes" id="UP000290288"/>
    </source>
</evidence>
<dbReference type="SUPFAM" id="SSF54495">
    <property type="entry name" value="UBC-like"/>
    <property type="match status" value="1"/>
</dbReference>
<dbReference type="Gene3D" id="3.10.110.10">
    <property type="entry name" value="Ubiquitin Conjugating Enzyme"/>
    <property type="match status" value="1"/>
</dbReference>
<keyword evidence="20" id="KW-1185">Reference proteome</keyword>
<evidence type="ECO:0000313" key="19">
    <source>
        <dbReference type="EMBL" id="RXW25308.1"/>
    </source>
</evidence>
<keyword evidence="5" id="KW-0832">Ubl conjugation</keyword>
<dbReference type="OrthoDB" id="269518at2759"/>
<evidence type="ECO:0000256" key="6">
    <source>
        <dbReference type="ARBA" id="ARBA00022990"/>
    </source>
</evidence>
<feature type="domain" description="UBC core" evidence="18">
    <location>
        <begin position="50"/>
        <end position="201"/>
    </location>
</feature>
<comment type="function">
    <text evidence="7">Accepts ubiquitin from the E1 complex and catalyzes its covalent attachment to other proteins. E2 ubiquitin conjugating enzyme that transfers ubiquitin to MAEA, a core component of the CTLH E3 ubiquitin-protein ligase complex. In vitro catalyzes 'Lys-11'- and 'Lys-48'-linked polyubiquitination. Capable, in vitro, to ubiquitinate histone H2A.</text>
</comment>
<dbReference type="AlphaFoldDB" id="A0A4V1Q5E5"/>
<evidence type="ECO:0000256" key="15">
    <source>
        <dbReference type="RuleBase" id="RU362109"/>
    </source>
</evidence>
<feature type="active site" description="Glycyl thioester intermediate" evidence="14">
    <location>
        <position position="138"/>
    </location>
</feature>
<name>A0A4V1Q5E5_9AGAR</name>
<dbReference type="EMBL" id="SDEE01000007">
    <property type="protein sequence ID" value="RXW25308.1"/>
    <property type="molecule type" value="Genomic_DNA"/>
</dbReference>
<comment type="subunit">
    <text evidence="8">Interacts with MAEA and WDR26, components of the CTLH complex that contains GID4, RANBP9 and/or RANBP10, MKLN1, MAEA, RMND5A (or alternatively its paralog RMND5B), GID8, ARMC8, WDR26 and YPEL5.</text>
</comment>
<dbReference type="GO" id="GO:0005524">
    <property type="term" value="F:ATP binding"/>
    <property type="evidence" value="ECO:0007669"/>
    <property type="project" value="UniProtKB-UniRule"/>
</dbReference>
<proteinExistence type="inferred from homology"/>
<evidence type="ECO:0000256" key="14">
    <source>
        <dbReference type="PROSITE-ProRule" id="PRU10133"/>
    </source>
</evidence>
<evidence type="ECO:0000256" key="4">
    <source>
        <dbReference type="ARBA" id="ARBA00022840"/>
    </source>
</evidence>
<keyword evidence="17" id="KW-0472">Membrane</keyword>
<evidence type="ECO:0000256" key="10">
    <source>
        <dbReference type="ARBA" id="ARBA00076312"/>
    </source>
</evidence>
<feature type="compositionally biased region" description="Acidic residues" evidence="16">
    <location>
        <begin position="212"/>
        <end position="230"/>
    </location>
</feature>
<dbReference type="FunFam" id="3.10.110.10:FF:000078">
    <property type="entry name" value="ubiquitin-conjugating enzyme E2 H isoform X2"/>
    <property type="match status" value="1"/>
</dbReference>
<evidence type="ECO:0000256" key="8">
    <source>
        <dbReference type="ARBA" id="ARBA00063081"/>
    </source>
</evidence>
<evidence type="ECO:0000259" key="18">
    <source>
        <dbReference type="PROSITE" id="PS50127"/>
    </source>
</evidence>
<keyword evidence="3 15" id="KW-0833">Ubl conjugation pathway</keyword>
<evidence type="ECO:0000256" key="12">
    <source>
        <dbReference type="ARBA" id="ARBA00078369"/>
    </source>
</evidence>
<accession>A0A4V1Q5E5</accession>
<gene>
    <name evidence="19" type="ORF">EST38_g611</name>
</gene>
<evidence type="ECO:0000256" key="2">
    <source>
        <dbReference type="ARBA" id="ARBA00022741"/>
    </source>
</evidence>
<dbReference type="GO" id="GO:0004842">
    <property type="term" value="F:ubiquitin-protein transferase activity"/>
    <property type="evidence" value="ECO:0007669"/>
    <property type="project" value="UniProtKB-ARBA"/>
</dbReference>
<evidence type="ECO:0000256" key="13">
    <source>
        <dbReference type="ARBA" id="ARBA00082119"/>
    </source>
</evidence>
<feature type="transmembrane region" description="Helical" evidence="17">
    <location>
        <begin position="72"/>
        <end position="89"/>
    </location>
</feature>
<keyword evidence="17" id="KW-1133">Transmembrane helix</keyword>
<comment type="similarity">
    <text evidence="15">Belongs to the ubiquitin-conjugating enzyme family.</text>
</comment>
<dbReference type="PROSITE" id="PS50127">
    <property type="entry name" value="UBC_2"/>
    <property type="match status" value="1"/>
</dbReference>
<evidence type="ECO:0000256" key="17">
    <source>
        <dbReference type="SAM" id="Phobius"/>
    </source>
</evidence>
<evidence type="ECO:0000256" key="16">
    <source>
        <dbReference type="SAM" id="MobiDB-lite"/>
    </source>
</evidence>
<feature type="transmembrane region" description="Helical" evidence="17">
    <location>
        <begin position="12"/>
        <end position="30"/>
    </location>
</feature>
<organism evidence="19 20">
    <name type="scientific">Candolleomyces aberdarensis</name>
    <dbReference type="NCBI Taxonomy" id="2316362"/>
    <lineage>
        <taxon>Eukaryota</taxon>
        <taxon>Fungi</taxon>
        <taxon>Dikarya</taxon>
        <taxon>Basidiomycota</taxon>
        <taxon>Agaricomycotina</taxon>
        <taxon>Agaricomycetes</taxon>
        <taxon>Agaricomycetidae</taxon>
        <taxon>Agaricales</taxon>
        <taxon>Agaricineae</taxon>
        <taxon>Psathyrellaceae</taxon>
        <taxon>Candolleomyces</taxon>
    </lineage>
</organism>
<evidence type="ECO:0000256" key="11">
    <source>
        <dbReference type="ARBA" id="ARBA00077502"/>
    </source>
</evidence>
<evidence type="ECO:0000256" key="7">
    <source>
        <dbReference type="ARBA" id="ARBA00060202"/>
    </source>
</evidence>
<dbReference type="Pfam" id="PF00179">
    <property type="entry name" value="UQ_con"/>
    <property type="match status" value="1"/>
</dbReference>
<dbReference type="SMART" id="SM00212">
    <property type="entry name" value="UBCc"/>
    <property type="match status" value="1"/>
</dbReference>
<dbReference type="PROSITE" id="PS00183">
    <property type="entry name" value="UBC_1"/>
    <property type="match status" value="1"/>
</dbReference>
<evidence type="ECO:0000256" key="1">
    <source>
        <dbReference type="ARBA" id="ARBA00022679"/>
    </source>
</evidence>
<reference evidence="19 20" key="1">
    <citation type="submission" date="2019-01" db="EMBL/GenBank/DDBJ databases">
        <title>Draft genome sequence of Psathyrella aberdarensis IHI B618.</title>
        <authorList>
            <person name="Buettner E."/>
            <person name="Kellner H."/>
        </authorList>
    </citation>
    <scope>NUCLEOTIDE SEQUENCE [LARGE SCALE GENOMIC DNA]</scope>
    <source>
        <strain evidence="19 20">IHI B618</strain>
    </source>
</reference>
<comment type="caution">
    <text evidence="19">The sequence shown here is derived from an EMBL/GenBank/DDBJ whole genome shotgun (WGS) entry which is preliminary data.</text>
</comment>
<evidence type="ECO:0000256" key="9">
    <source>
        <dbReference type="ARBA" id="ARBA00072436"/>
    </source>
</evidence>
<feature type="region of interest" description="Disordered" evidence="16">
    <location>
        <begin position="203"/>
        <end position="230"/>
    </location>
</feature>
<keyword evidence="1" id="KW-0808">Transferase</keyword>
<dbReference type="PANTHER" id="PTHR24068">
    <property type="entry name" value="UBIQUITIN-CONJUGATING ENZYME E2"/>
    <property type="match status" value="1"/>
</dbReference>
<dbReference type="InterPro" id="IPR016135">
    <property type="entry name" value="UBQ-conjugating_enzyme/RWD"/>
</dbReference>
<dbReference type="STRING" id="2316362.A0A4V1Q5E5"/>
<feature type="transmembrane region" description="Helical" evidence="17">
    <location>
        <begin position="37"/>
        <end position="57"/>
    </location>
</feature>
<dbReference type="Proteomes" id="UP000290288">
    <property type="component" value="Unassembled WGS sequence"/>
</dbReference>
<evidence type="ECO:0000256" key="5">
    <source>
        <dbReference type="ARBA" id="ARBA00022843"/>
    </source>
</evidence>
<keyword evidence="6" id="KW-0007">Acetylation</keyword>
<dbReference type="InterPro" id="IPR000608">
    <property type="entry name" value="UBC"/>
</dbReference>
<protein>
    <recommendedName>
        <fullName evidence="9">Ubiquitin-conjugating enzyme E2 H</fullName>
    </recommendedName>
    <alternativeName>
        <fullName evidence="12">(E3-independent) E2 ubiquitin-conjugating enzyme H</fullName>
    </alternativeName>
    <alternativeName>
        <fullName evidence="10">E2 ubiquitin-conjugating enzyme H</fullName>
    </alternativeName>
    <alternativeName>
        <fullName evidence="13">Ubiquitin carrier protein H</fullName>
    </alternativeName>
    <alternativeName>
        <fullName evidence="11">Ubiquitin-protein ligase H</fullName>
    </alternativeName>
</protein>
<keyword evidence="4 15" id="KW-0067">ATP-binding</keyword>
<keyword evidence="17" id="KW-0812">Transmembrane</keyword>